<dbReference type="PANTHER" id="PTHR37946">
    <property type="entry name" value="SLL1969 PROTEIN"/>
    <property type="match status" value="1"/>
</dbReference>
<dbReference type="SUPFAM" id="SSF53474">
    <property type="entry name" value="alpha/beta-Hydrolases"/>
    <property type="match status" value="1"/>
</dbReference>
<evidence type="ECO:0000256" key="1">
    <source>
        <dbReference type="SAM" id="MobiDB-lite"/>
    </source>
</evidence>
<dbReference type="Gene3D" id="3.40.50.1820">
    <property type="entry name" value="alpha/beta hydrolase"/>
    <property type="match status" value="1"/>
</dbReference>
<dbReference type="EMBL" id="OUNC01000007">
    <property type="protein sequence ID" value="SPP27444.1"/>
    <property type="molecule type" value="Genomic_DNA"/>
</dbReference>
<dbReference type="InterPro" id="IPR029058">
    <property type="entry name" value="AB_hydrolase_fold"/>
</dbReference>
<dbReference type="GO" id="GO:0004806">
    <property type="term" value="F:triacylglycerol lipase activity"/>
    <property type="evidence" value="ECO:0007669"/>
    <property type="project" value="UniProtKB-EC"/>
</dbReference>
<evidence type="ECO:0000313" key="2">
    <source>
        <dbReference type="EMBL" id="SPP27444.1"/>
    </source>
</evidence>
<protein>
    <submittedName>
        <fullName evidence="2">Putative lipase/esterase</fullName>
        <ecNumber evidence="2">3.1.1.3</ecNumber>
    </submittedName>
</protein>
<reference evidence="3" key="1">
    <citation type="submission" date="2018-04" db="EMBL/GenBank/DDBJ databases">
        <authorList>
            <person name="Illikoud N."/>
        </authorList>
    </citation>
    <scope>NUCLEOTIDE SEQUENCE [LARGE SCALE GENOMIC DNA]</scope>
</reference>
<dbReference type="PANTHER" id="PTHR37946:SF1">
    <property type="entry name" value="SLL1969 PROTEIN"/>
    <property type="match status" value="1"/>
</dbReference>
<organism evidence="2 3">
    <name type="scientific">Brochothrix thermosphacta</name>
    <name type="common">Microbacterium thermosphactum</name>
    <dbReference type="NCBI Taxonomy" id="2756"/>
    <lineage>
        <taxon>Bacteria</taxon>
        <taxon>Bacillati</taxon>
        <taxon>Bacillota</taxon>
        <taxon>Bacilli</taxon>
        <taxon>Bacillales</taxon>
        <taxon>Listeriaceae</taxon>
        <taxon>Brochothrix</taxon>
    </lineage>
</organism>
<keyword evidence="2" id="KW-0378">Hydrolase</keyword>
<dbReference type="InterPro" id="IPR010315">
    <property type="entry name" value="DUF915_hydro-like"/>
</dbReference>
<feature type="region of interest" description="Disordered" evidence="1">
    <location>
        <begin position="33"/>
        <end position="53"/>
    </location>
</feature>
<accession>A0A2X0QFF0</accession>
<dbReference type="EC" id="3.1.1.3" evidence="2"/>
<dbReference type="Proteomes" id="UP000270190">
    <property type="component" value="Unassembled WGS sequence"/>
</dbReference>
<dbReference type="AlphaFoldDB" id="A0A2X0QFF0"/>
<name>A0A2X0QFF0_BROTH</name>
<dbReference type="PROSITE" id="PS51257">
    <property type="entry name" value="PROKAR_LIPOPROTEIN"/>
    <property type="match status" value="1"/>
</dbReference>
<gene>
    <name evidence="2" type="ORF">BTBSAS_150013</name>
</gene>
<evidence type="ECO:0000313" key="3">
    <source>
        <dbReference type="Proteomes" id="UP000270190"/>
    </source>
</evidence>
<dbReference type="Pfam" id="PF06028">
    <property type="entry name" value="DUF915"/>
    <property type="match status" value="1"/>
</dbReference>
<proteinExistence type="predicted"/>
<sequence>MCQLKMKKIYNRRNGFFVTLLLVVVVILSACGPRSSDQSTAGEKASAKQPSTDEPMSAVVFIHGYNGSENSMAPMIKRLAKKEKSFASGVTFTIEPNGSYEKKGEFVAHKKNLVNVVYADSQTEAATEGEQLATVMSALREAGIKTVDFVAHSMGGTTITYYLESQPDETKVPKVEKFVAIGTPFAWAGTAAASENNVLEQNKVDLPTNLSVYGIIGNVGDESDGTVPYADAHFAKRLFANYQEAIITGDKAAHSKLRNNDKVDEIILRFLTN</sequence>